<dbReference type="InterPro" id="IPR001279">
    <property type="entry name" value="Metallo-B-lactamas"/>
</dbReference>
<dbReference type="InterPro" id="IPR036866">
    <property type="entry name" value="RibonucZ/Hydroxyglut_hydro"/>
</dbReference>
<dbReference type="SUPFAM" id="SSF56281">
    <property type="entry name" value="Metallo-hydrolase/oxidoreductase"/>
    <property type="match status" value="1"/>
</dbReference>
<evidence type="ECO:0000313" key="2">
    <source>
        <dbReference type="EMBL" id="GAA3964589.1"/>
    </source>
</evidence>
<comment type="caution">
    <text evidence="2">The sequence shown here is derived from an EMBL/GenBank/DDBJ whole genome shotgun (WGS) entry which is preliminary data.</text>
</comment>
<evidence type="ECO:0000259" key="1">
    <source>
        <dbReference type="SMART" id="SM00849"/>
    </source>
</evidence>
<accession>A0ABP7PF09</accession>
<keyword evidence="3" id="KW-1185">Reference proteome</keyword>
<feature type="domain" description="Metallo-beta-lactamase" evidence="1">
    <location>
        <begin position="54"/>
        <end position="220"/>
    </location>
</feature>
<dbReference type="Gene3D" id="3.60.15.10">
    <property type="entry name" value="Ribonuclease Z/Hydroxyacylglutathione hydrolase-like"/>
    <property type="match status" value="1"/>
</dbReference>
<reference evidence="3" key="1">
    <citation type="journal article" date="2019" name="Int. J. Syst. Evol. Microbiol.">
        <title>The Global Catalogue of Microorganisms (GCM) 10K type strain sequencing project: providing services to taxonomists for standard genome sequencing and annotation.</title>
        <authorList>
            <consortium name="The Broad Institute Genomics Platform"/>
            <consortium name="The Broad Institute Genome Sequencing Center for Infectious Disease"/>
            <person name="Wu L."/>
            <person name="Ma J."/>
        </authorList>
    </citation>
    <scope>NUCLEOTIDE SEQUENCE [LARGE SCALE GENOMIC DNA]</scope>
    <source>
        <strain evidence="3">JCM 16923</strain>
    </source>
</reference>
<dbReference type="Pfam" id="PF00753">
    <property type="entry name" value="Lactamase_B"/>
    <property type="match status" value="1"/>
</dbReference>
<gene>
    <name evidence="2" type="ORF">GCM10022231_26510</name>
</gene>
<proteinExistence type="predicted"/>
<dbReference type="CDD" id="cd06262">
    <property type="entry name" value="metallo-hydrolase-like_MBL-fold"/>
    <property type="match status" value="1"/>
</dbReference>
<dbReference type="Proteomes" id="UP001418444">
    <property type="component" value="Unassembled WGS sequence"/>
</dbReference>
<dbReference type="InterPro" id="IPR051453">
    <property type="entry name" value="MBL_Glyoxalase_II"/>
</dbReference>
<organism evidence="2 3">
    <name type="scientific">Gordonia caeni</name>
    <dbReference type="NCBI Taxonomy" id="1007097"/>
    <lineage>
        <taxon>Bacteria</taxon>
        <taxon>Bacillati</taxon>
        <taxon>Actinomycetota</taxon>
        <taxon>Actinomycetes</taxon>
        <taxon>Mycobacteriales</taxon>
        <taxon>Gordoniaceae</taxon>
        <taxon>Gordonia</taxon>
    </lineage>
</organism>
<name>A0ABP7PF09_9ACTN</name>
<dbReference type="PANTHER" id="PTHR46233">
    <property type="entry name" value="HYDROXYACYLGLUTATHIONE HYDROLASE GLOC"/>
    <property type="match status" value="1"/>
</dbReference>
<evidence type="ECO:0000313" key="3">
    <source>
        <dbReference type="Proteomes" id="UP001418444"/>
    </source>
</evidence>
<protein>
    <submittedName>
        <fullName evidence="2">MBL fold metallo-hydrolase</fullName>
    </submittedName>
</protein>
<sequence length="241" mass="25613">MSWATKLATMSIQVTISDDYTGDTTPAADHHGAAAQRRSTGGAAIVKMSVGPMDNNVYVVTDTASGDSLLIDAANDPESILALLDALDGKLTQIVTTHGHFDHWQGLEEVVRVTQVPTAAGAADAPELPLAPDRLLHDGDTLTVGGLTFSVIHLVGHTPGSVALALTEPEGRVHLFTGDSLFPGGVGKTWQPGDFEILLGDVETKLFDRFGDDTVVYPGHGKDTTLGTERPHLSEWRERGW</sequence>
<dbReference type="SMART" id="SM00849">
    <property type="entry name" value="Lactamase_B"/>
    <property type="match status" value="1"/>
</dbReference>
<dbReference type="PANTHER" id="PTHR46233:SF1">
    <property type="entry name" value="CONSERVED PROTEIN"/>
    <property type="match status" value="1"/>
</dbReference>
<dbReference type="EMBL" id="BAAAZW010000007">
    <property type="protein sequence ID" value="GAA3964589.1"/>
    <property type="molecule type" value="Genomic_DNA"/>
</dbReference>